<dbReference type="SUPFAM" id="SSF48403">
    <property type="entry name" value="Ankyrin repeat"/>
    <property type="match status" value="1"/>
</dbReference>
<dbReference type="EMBL" id="BOPH01000084">
    <property type="protein sequence ID" value="GIJ71051.1"/>
    <property type="molecule type" value="Genomic_DNA"/>
</dbReference>
<evidence type="ECO:0008006" key="3">
    <source>
        <dbReference type="Google" id="ProtNLM"/>
    </source>
</evidence>
<gene>
    <name evidence="1" type="ORF">Voc01_059680</name>
</gene>
<sequence length="317" mass="35736">MRRYDLGVDVVHAATVRRYAGDWRGACRVTRVDLDLTLERLDGVPAFEDDMRHLAPEVLRWHLLRGDLEPLVHRQLELARYGKLSLVVRAPRQSGAPVPLVLLVVDGSVYHPPRLPRCVWDVRHLDGLRDAAPPYTWYLDPLNTGDLAPSALPPLVRTAVFSDRPRGPYLPAPGVSVPERFHVQCHRARHYVGWRDGELRLLSHGDADRERVLHALGARRFGCFEVEHAWERRAGRLPRRMRAVARHLYLATAYGDAAEVARLLDAGVDPRGVRGPQGQSLLHVADGLDPAVVRRLLDAGLDPDLRDNDGRRTALRR</sequence>
<dbReference type="RefSeq" id="WP_203930937.1">
    <property type="nucleotide sequence ID" value="NZ_BOPH01000084.1"/>
</dbReference>
<dbReference type="InterPro" id="IPR036770">
    <property type="entry name" value="Ankyrin_rpt-contain_sf"/>
</dbReference>
<organism evidence="1 2">
    <name type="scientific">Virgisporangium ochraceum</name>
    <dbReference type="NCBI Taxonomy" id="65505"/>
    <lineage>
        <taxon>Bacteria</taxon>
        <taxon>Bacillati</taxon>
        <taxon>Actinomycetota</taxon>
        <taxon>Actinomycetes</taxon>
        <taxon>Micromonosporales</taxon>
        <taxon>Micromonosporaceae</taxon>
        <taxon>Virgisporangium</taxon>
    </lineage>
</organism>
<accession>A0A8J4EDV1</accession>
<dbReference type="Proteomes" id="UP000635606">
    <property type="component" value="Unassembled WGS sequence"/>
</dbReference>
<reference evidence="1" key="1">
    <citation type="submission" date="2021-01" db="EMBL/GenBank/DDBJ databases">
        <title>Whole genome shotgun sequence of Virgisporangium ochraceum NBRC 16418.</title>
        <authorList>
            <person name="Komaki H."/>
            <person name="Tamura T."/>
        </authorList>
    </citation>
    <scope>NUCLEOTIDE SEQUENCE</scope>
    <source>
        <strain evidence="1">NBRC 16418</strain>
    </source>
</reference>
<name>A0A8J4EDV1_9ACTN</name>
<keyword evidence="2" id="KW-1185">Reference proteome</keyword>
<protein>
    <recommendedName>
        <fullName evidence="3">Ankyrin</fullName>
    </recommendedName>
</protein>
<dbReference type="Gene3D" id="1.25.40.20">
    <property type="entry name" value="Ankyrin repeat-containing domain"/>
    <property type="match status" value="1"/>
</dbReference>
<evidence type="ECO:0000313" key="2">
    <source>
        <dbReference type="Proteomes" id="UP000635606"/>
    </source>
</evidence>
<comment type="caution">
    <text evidence="1">The sequence shown here is derived from an EMBL/GenBank/DDBJ whole genome shotgun (WGS) entry which is preliminary data.</text>
</comment>
<evidence type="ECO:0000313" key="1">
    <source>
        <dbReference type="EMBL" id="GIJ71051.1"/>
    </source>
</evidence>
<dbReference type="AlphaFoldDB" id="A0A8J4EDV1"/>
<proteinExistence type="predicted"/>